<accession>A0A7N0VG17</accession>
<evidence type="ECO:0000313" key="4">
    <source>
        <dbReference type="Proteomes" id="UP000594263"/>
    </source>
</evidence>
<dbReference type="PANTHER" id="PTHR21385:SF0">
    <property type="entry name" value="RE51073P"/>
    <property type="match status" value="1"/>
</dbReference>
<dbReference type="Gramene" id="Kaladp0674s0027.1.v1.1">
    <property type="protein sequence ID" value="Kaladp0674s0027.1.v1.1"/>
    <property type="gene ID" value="Kaladp0674s0027.v1.1"/>
</dbReference>
<keyword evidence="1" id="KW-1133">Transmembrane helix</keyword>
<proteinExistence type="predicted"/>
<dbReference type="EnsemblPlants" id="Kaladp0674s0027.1.v1.1">
    <property type="protein sequence ID" value="Kaladp0674s0027.1.v1.1"/>
    <property type="gene ID" value="Kaladp0674s0027.v1.1"/>
</dbReference>
<keyword evidence="1" id="KW-0812">Transmembrane</keyword>
<evidence type="ECO:0000313" key="3">
    <source>
        <dbReference type="EnsemblPlants" id="Kaladp0674s0027.1.v1.1"/>
    </source>
</evidence>
<evidence type="ECO:0000259" key="2">
    <source>
        <dbReference type="PROSITE" id="PS00028"/>
    </source>
</evidence>
<feature type="domain" description="C2H2-type" evidence="2">
    <location>
        <begin position="92"/>
        <end position="113"/>
    </location>
</feature>
<name>A0A7N0VG17_KALFE</name>
<sequence length="241" mass="28240">MMVVCYGFSFSWIDRDIDEPATGRTLEEDRLEVHCSRERSRAAWKIIEDYLMPFVETEKYQLSAKCRIHPDSDVYRDQEQHKIHFDIYEWSCGCCKKSFYAEKYLDQHFDSRHYNLLNVDSESRCLADLCGALHCDQMLNSKAKKSNLQDSCFPAHEGPSPLVSRLREFFLRQFCDAHTCSGKHKPFPRGGKCPKRVLYLTISILMLILLPNFYLIVFLYHCNCTQELKRITKLGSKKKPS</sequence>
<dbReference type="PROSITE" id="PS00028">
    <property type="entry name" value="ZINC_FINGER_C2H2_1"/>
    <property type="match status" value="1"/>
</dbReference>
<reference evidence="3" key="1">
    <citation type="submission" date="2021-01" db="UniProtKB">
        <authorList>
            <consortium name="EnsemblPlants"/>
        </authorList>
    </citation>
    <scope>IDENTIFICATION</scope>
</reference>
<dbReference type="OMA" id="HVCEAIT"/>
<dbReference type="AlphaFoldDB" id="A0A7N0VG17"/>
<evidence type="ECO:0000256" key="1">
    <source>
        <dbReference type="SAM" id="Phobius"/>
    </source>
</evidence>
<organism evidence="3 4">
    <name type="scientific">Kalanchoe fedtschenkoi</name>
    <name type="common">Lavender scallops</name>
    <name type="synonym">South American air plant</name>
    <dbReference type="NCBI Taxonomy" id="63787"/>
    <lineage>
        <taxon>Eukaryota</taxon>
        <taxon>Viridiplantae</taxon>
        <taxon>Streptophyta</taxon>
        <taxon>Embryophyta</taxon>
        <taxon>Tracheophyta</taxon>
        <taxon>Spermatophyta</taxon>
        <taxon>Magnoliopsida</taxon>
        <taxon>eudicotyledons</taxon>
        <taxon>Gunneridae</taxon>
        <taxon>Pentapetalae</taxon>
        <taxon>Saxifragales</taxon>
        <taxon>Crassulaceae</taxon>
        <taxon>Kalanchoe</taxon>
    </lineage>
</organism>
<dbReference type="InterPro" id="IPR013087">
    <property type="entry name" value="Znf_C2H2_type"/>
</dbReference>
<feature type="transmembrane region" description="Helical" evidence="1">
    <location>
        <begin position="197"/>
        <end position="220"/>
    </location>
</feature>
<dbReference type="Proteomes" id="UP000594263">
    <property type="component" value="Unplaced"/>
</dbReference>
<keyword evidence="4" id="KW-1185">Reference proteome</keyword>
<protein>
    <recommendedName>
        <fullName evidence="2">C2H2-type domain-containing protein</fullName>
    </recommendedName>
</protein>
<dbReference type="PANTHER" id="PTHR21385">
    <property type="entry name" value="ZINC FINGER PROTEIN-RELATED"/>
    <property type="match status" value="1"/>
</dbReference>
<keyword evidence="1" id="KW-0472">Membrane</keyword>